<feature type="domain" description="KA1" evidence="14">
    <location>
        <begin position="1169"/>
        <end position="1218"/>
    </location>
</feature>
<dbReference type="InterPro" id="IPR008271">
    <property type="entry name" value="Ser/Thr_kinase_AS"/>
</dbReference>
<evidence type="ECO:0000259" key="14">
    <source>
        <dbReference type="PROSITE" id="PS50032"/>
    </source>
</evidence>
<dbReference type="HOGENOM" id="CLU_002664_5_1_1"/>
<dbReference type="Proteomes" id="UP000005666">
    <property type="component" value="Chromosome 10"/>
</dbReference>
<dbReference type="EMBL" id="HE612865">
    <property type="protein sequence ID" value="CCE64905.1"/>
    <property type="molecule type" value="Genomic_DNA"/>
</dbReference>
<reference evidence="15 16" key="1">
    <citation type="journal article" date="2011" name="Proc. Natl. Acad. Sci. U.S.A.">
        <title>Evolutionary erosion of yeast sex chromosomes by mating-type switching accidents.</title>
        <authorList>
            <person name="Gordon J.L."/>
            <person name="Armisen D."/>
            <person name="Proux-Wera E."/>
            <person name="Oheigeartaigh S.S."/>
            <person name="Byrne K.P."/>
            <person name="Wolfe K.H."/>
        </authorList>
    </citation>
    <scope>NUCLEOTIDE SEQUENCE [LARGE SCALE GENOMIC DNA]</scope>
    <source>
        <strain evidence="16">ATCC 24235 / CBS 4417 / NBRC 1672 / NRRL Y-8282 / UCD 70-5</strain>
    </source>
</reference>
<evidence type="ECO:0000256" key="10">
    <source>
        <dbReference type="PROSITE-ProRule" id="PRU10141"/>
    </source>
</evidence>
<feature type="region of interest" description="Disordered" evidence="12">
    <location>
        <begin position="194"/>
        <end position="213"/>
    </location>
</feature>
<dbReference type="Gene3D" id="1.10.510.10">
    <property type="entry name" value="Transferase(Phosphotransferase) domain 1"/>
    <property type="match status" value="1"/>
</dbReference>
<feature type="compositionally biased region" description="Low complexity" evidence="12">
    <location>
        <begin position="113"/>
        <end position="128"/>
    </location>
</feature>
<feature type="region of interest" description="Disordered" evidence="12">
    <location>
        <begin position="771"/>
        <end position="798"/>
    </location>
</feature>
<evidence type="ECO:0000256" key="8">
    <source>
        <dbReference type="ARBA" id="ARBA00047899"/>
    </source>
</evidence>
<comment type="similarity">
    <text evidence="1">Belongs to the protein kinase superfamily. CAMK Ser/Thr protein kinase family. NIM1 subfamily.</text>
</comment>
<proteinExistence type="inferred from homology"/>
<comment type="catalytic activity">
    <reaction evidence="8">
        <text>L-threonyl-[protein] + ATP = O-phospho-L-threonyl-[protein] + ADP + H(+)</text>
        <dbReference type="Rhea" id="RHEA:46608"/>
        <dbReference type="Rhea" id="RHEA-COMP:11060"/>
        <dbReference type="Rhea" id="RHEA-COMP:11605"/>
        <dbReference type="ChEBI" id="CHEBI:15378"/>
        <dbReference type="ChEBI" id="CHEBI:30013"/>
        <dbReference type="ChEBI" id="CHEBI:30616"/>
        <dbReference type="ChEBI" id="CHEBI:61977"/>
        <dbReference type="ChEBI" id="CHEBI:456216"/>
        <dbReference type="EC" id="2.7.11.1"/>
    </reaction>
</comment>
<evidence type="ECO:0000256" key="3">
    <source>
        <dbReference type="ARBA" id="ARBA00022527"/>
    </source>
</evidence>
<dbReference type="OMA" id="MPEQAHT"/>
<feature type="compositionally biased region" description="Polar residues" evidence="12">
    <location>
        <begin position="52"/>
        <end position="70"/>
    </location>
</feature>
<dbReference type="PANTHER" id="PTHR24346">
    <property type="entry name" value="MAP/MICROTUBULE AFFINITY-REGULATING KINASE"/>
    <property type="match status" value="1"/>
</dbReference>
<dbReference type="SUPFAM" id="SSF103243">
    <property type="entry name" value="KA1-like"/>
    <property type="match status" value="1"/>
</dbReference>
<dbReference type="GO" id="GO:0000226">
    <property type="term" value="P:microtubule cytoskeleton organization"/>
    <property type="evidence" value="ECO:0007669"/>
    <property type="project" value="TreeGrafter"/>
</dbReference>
<feature type="compositionally biased region" description="Low complexity" evidence="12">
    <location>
        <begin position="92"/>
        <end position="104"/>
    </location>
</feature>
<feature type="compositionally biased region" description="Polar residues" evidence="12">
    <location>
        <begin position="703"/>
        <end position="735"/>
    </location>
</feature>
<sequence length="1218" mass="137320">MSEHTDDYHVNTKFRIGAGAVTRMSNSKGKTALGVPLTPNTPDNVQISPNINTGNFNQYNDYQNTPTNVAKATPRMMGSRNVSTSNTIGNDQYQRQQQQQQSGQPLMPPVDLNNSNNNASSHSANSNNTRPVQKHKSRSQEPPKQFHRKSLGDWDFLETVGAGSMGKVKLARHHKTNEVCAIKIVNRATKSFLQKEASLPPPKSEEEALERQKNLEKEISRDKRTIREASLGQILYHPHICRLFEICTMSNHFYMLFEYVSGGQLLDYIIQHGSLREHHARKFTRGIASALQYLHGNNIVHRDLKIENIMISTSGDIKIIDFGLSNLYDSKKQLNTFCGSLYFAAPELLKANPYVGPEVDIWSFGVVLYVLACGKVPFDDENSSVLHEKIKQGKVDYPQHLSIEVISLLSKMLVVDPKKRASLQQIVNHPWMTRGFDTKAPSYLPLRVPMSIDMINHNVVKEMFELEFIDDIEQSMNKLKSIVTDPAYVELSNSYWQQRQIYERTVSKDLSYFDDPTRAFHPLLSIYYLVDEMLRNKLKKLQRKQMVLQKQKQQELQQLEAQKQQLQNQAHMPELNVQAVNNKPEVSASVQYMKQKTETFEPTSVKTPTIAFHGKFIESTKQERQPLNVVIPPKIVIPEQAHTSPTSRKASDCTTGDLDYALSPHTELLTDVEPRINSTQVQPPAEQDDKSTFGGIFRRLSQRRSSITRTTNQQQTSTAQKMQPQLQIKLSNEGTRNPGRKTHQRTYSEHVPTVNRVPSFSSARNNFANKQASAATRINTNASPVRSSSHRQDNNLPALPSNAEHILQQQRANEMDQSNEQLTRDTLNIQKVRNNNSNNNRDDPQNILDVGSEVDDVAKPLANENYAKGRVLHPSARAKSVGHARRESLKFSRPPVPPNVQENYNSEYADDNYKNNHLASSAKATNQDEMNMLNIVKTPSYIRELTDQEILDEASKAPVGSMPSIDYPRSLFLKGFFSVQTTSSKPLPIVRYKIISVLKRMDISFTEVKGGFVCVQNPLNIITTEKSNHLNPPQDSAAQHFLQPPAATHRRISSVTPQISVRRQPSVKYSNQPTIPASPIGLNMEENRRSISSSLNAANFGRADSIGGHSGNTGGNSEDMSTASLDYVNEEDILTTSRVQDMNKVINYNSQAKQASQAEDDDVHAIDYSSKEKPPIKFEIYIVKVRIVGLAGVHFKKVSGNTWMYKELASHILSELNL</sequence>
<gene>
    <name evidence="15" type="primary">TPHA0J00820</name>
    <name evidence="15" type="ordered locus">TPHA_0J00820</name>
</gene>
<dbReference type="AlphaFoldDB" id="G8BYG3"/>
<dbReference type="FunFam" id="1.10.510.10:FF:000571">
    <property type="entry name" value="Maternal embryonic leucine zipper kinase"/>
    <property type="match status" value="1"/>
</dbReference>
<dbReference type="GO" id="GO:0035556">
    <property type="term" value="P:intracellular signal transduction"/>
    <property type="evidence" value="ECO:0007669"/>
    <property type="project" value="TreeGrafter"/>
</dbReference>
<dbReference type="PROSITE" id="PS50011">
    <property type="entry name" value="PROTEIN_KINASE_DOM"/>
    <property type="match status" value="1"/>
</dbReference>
<keyword evidence="7 10" id="KW-0067">ATP-binding</keyword>
<keyword evidence="6" id="KW-0418">Kinase</keyword>
<dbReference type="GO" id="GO:0106310">
    <property type="term" value="F:protein serine kinase activity"/>
    <property type="evidence" value="ECO:0007669"/>
    <property type="project" value="RHEA"/>
</dbReference>
<feature type="binding site" evidence="10">
    <location>
        <position position="183"/>
    </location>
    <ligand>
        <name>ATP</name>
        <dbReference type="ChEBI" id="CHEBI:30616"/>
    </ligand>
</feature>
<dbReference type="SUPFAM" id="SSF56112">
    <property type="entry name" value="Protein kinase-like (PK-like)"/>
    <property type="match status" value="1"/>
</dbReference>
<accession>G8BYG3</accession>
<keyword evidence="11" id="KW-0175">Coiled coil</keyword>
<evidence type="ECO:0000313" key="15">
    <source>
        <dbReference type="EMBL" id="CCE64905.1"/>
    </source>
</evidence>
<feature type="region of interest" description="Disordered" evidence="12">
    <location>
        <begin position="876"/>
        <end position="900"/>
    </location>
</feature>
<evidence type="ECO:0000256" key="2">
    <source>
        <dbReference type="ARBA" id="ARBA00012513"/>
    </source>
</evidence>
<dbReference type="KEGG" id="tpf:TPHA_0J00820"/>
<feature type="compositionally biased region" description="Polar residues" evidence="12">
    <location>
        <begin position="80"/>
        <end position="91"/>
    </location>
</feature>
<evidence type="ECO:0000256" key="4">
    <source>
        <dbReference type="ARBA" id="ARBA00022679"/>
    </source>
</evidence>
<organism evidence="15 16">
    <name type="scientific">Tetrapisispora phaffii (strain ATCC 24235 / CBS 4417 / NBRC 1672 / NRRL Y-8282 / UCD 70-5)</name>
    <name type="common">Yeast</name>
    <name type="synonym">Fabospora phaffii</name>
    <dbReference type="NCBI Taxonomy" id="1071381"/>
    <lineage>
        <taxon>Eukaryota</taxon>
        <taxon>Fungi</taxon>
        <taxon>Dikarya</taxon>
        <taxon>Ascomycota</taxon>
        <taxon>Saccharomycotina</taxon>
        <taxon>Saccharomycetes</taxon>
        <taxon>Saccharomycetales</taxon>
        <taxon>Saccharomycetaceae</taxon>
        <taxon>Tetrapisispora</taxon>
    </lineage>
</organism>
<dbReference type="Pfam" id="PF00069">
    <property type="entry name" value="Pkinase"/>
    <property type="match status" value="1"/>
</dbReference>
<dbReference type="STRING" id="1071381.G8BYG3"/>
<keyword evidence="16" id="KW-1185">Reference proteome</keyword>
<dbReference type="PANTHER" id="PTHR24346:SF82">
    <property type="entry name" value="KP78A-RELATED"/>
    <property type="match status" value="1"/>
</dbReference>
<dbReference type="GO" id="GO:0005737">
    <property type="term" value="C:cytoplasm"/>
    <property type="evidence" value="ECO:0007669"/>
    <property type="project" value="TreeGrafter"/>
</dbReference>
<keyword evidence="3" id="KW-0723">Serine/threonine-protein kinase</keyword>
<evidence type="ECO:0000256" key="6">
    <source>
        <dbReference type="ARBA" id="ARBA00022777"/>
    </source>
</evidence>
<dbReference type="Pfam" id="PF02149">
    <property type="entry name" value="KA1"/>
    <property type="match status" value="1"/>
</dbReference>
<feature type="compositionally biased region" description="Basic and acidic residues" evidence="12">
    <location>
        <begin position="203"/>
        <end position="213"/>
    </location>
</feature>
<dbReference type="EC" id="2.7.11.1" evidence="2"/>
<dbReference type="OrthoDB" id="1928777at2759"/>
<dbReference type="PROSITE" id="PS50032">
    <property type="entry name" value="KA1"/>
    <property type="match status" value="1"/>
</dbReference>
<evidence type="ECO:0000256" key="1">
    <source>
        <dbReference type="ARBA" id="ARBA00010791"/>
    </source>
</evidence>
<dbReference type="PROSITE" id="PS00108">
    <property type="entry name" value="PROTEIN_KINASE_ST"/>
    <property type="match status" value="1"/>
</dbReference>
<feature type="domain" description="Protein kinase" evidence="13">
    <location>
        <begin position="154"/>
        <end position="432"/>
    </location>
</feature>
<dbReference type="CDD" id="cd14077">
    <property type="entry name" value="STKc_Kin1_2"/>
    <property type="match status" value="1"/>
</dbReference>
<evidence type="ECO:0000256" key="5">
    <source>
        <dbReference type="ARBA" id="ARBA00022741"/>
    </source>
</evidence>
<comment type="catalytic activity">
    <reaction evidence="9">
        <text>L-seryl-[protein] + ATP = O-phospho-L-seryl-[protein] + ADP + H(+)</text>
        <dbReference type="Rhea" id="RHEA:17989"/>
        <dbReference type="Rhea" id="RHEA-COMP:9863"/>
        <dbReference type="Rhea" id="RHEA-COMP:11604"/>
        <dbReference type="ChEBI" id="CHEBI:15378"/>
        <dbReference type="ChEBI" id="CHEBI:29999"/>
        <dbReference type="ChEBI" id="CHEBI:30616"/>
        <dbReference type="ChEBI" id="CHEBI:83421"/>
        <dbReference type="ChEBI" id="CHEBI:456216"/>
        <dbReference type="EC" id="2.7.11.1"/>
    </reaction>
</comment>
<dbReference type="PROSITE" id="PS00107">
    <property type="entry name" value="PROTEIN_KINASE_ATP"/>
    <property type="match status" value="1"/>
</dbReference>
<dbReference type="InterPro" id="IPR011009">
    <property type="entry name" value="Kinase-like_dom_sf"/>
</dbReference>
<feature type="coiled-coil region" evidence="11">
    <location>
        <begin position="531"/>
        <end position="576"/>
    </location>
</feature>
<evidence type="ECO:0000256" key="11">
    <source>
        <dbReference type="SAM" id="Coils"/>
    </source>
</evidence>
<dbReference type="GO" id="GO:0004674">
    <property type="term" value="F:protein serine/threonine kinase activity"/>
    <property type="evidence" value="ECO:0007669"/>
    <property type="project" value="UniProtKB-KW"/>
</dbReference>
<evidence type="ECO:0000259" key="13">
    <source>
        <dbReference type="PROSITE" id="PS50011"/>
    </source>
</evidence>
<feature type="compositionally biased region" description="Polar residues" evidence="12">
    <location>
        <begin position="771"/>
        <end position="787"/>
    </location>
</feature>
<dbReference type="GeneID" id="11533208"/>
<protein>
    <recommendedName>
        <fullName evidence="2">non-specific serine/threonine protein kinase</fullName>
        <ecNumber evidence="2">2.7.11.1</ecNumber>
    </recommendedName>
</protein>
<dbReference type="GO" id="GO:0005524">
    <property type="term" value="F:ATP binding"/>
    <property type="evidence" value="ECO:0007669"/>
    <property type="project" value="UniProtKB-UniRule"/>
</dbReference>
<name>G8BYG3_TETPH</name>
<keyword evidence="5 10" id="KW-0547">Nucleotide-binding</keyword>
<dbReference type="eggNOG" id="KOG0583">
    <property type="taxonomic scope" value="Eukaryota"/>
</dbReference>
<dbReference type="InterPro" id="IPR028375">
    <property type="entry name" value="KA1/Ssp2_C"/>
</dbReference>
<evidence type="ECO:0000256" key="12">
    <source>
        <dbReference type="SAM" id="MobiDB-lite"/>
    </source>
</evidence>
<dbReference type="Gene3D" id="3.30.310.80">
    <property type="entry name" value="Kinase associated domain 1, KA1"/>
    <property type="match status" value="1"/>
</dbReference>
<evidence type="ECO:0000256" key="9">
    <source>
        <dbReference type="ARBA" id="ARBA00048679"/>
    </source>
</evidence>
<dbReference type="RefSeq" id="XP_003687339.1">
    <property type="nucleotide sequence ID" value="XM_003687291.1"/>
</dbReference>
<feature type="region of interest" description="Disordered" evidence="12">
    <location>
        <begin position="700"/>
        <end position="749"/>
    </location>
</feature>
<dbReference type="InterPro" id="IPR000719">
    <property type="entry name" value="Prot_kinase_dom"/>
</dbReference>
<feature type="region of interest" description="Disordered" evidence="12">
    <location>
        <begin position="52"/>
        <end position="150"/>
    </location>
</feature>
<dbReference type="InterPro" id="IPR017441">
    <property type="entry name" value="Protein_kinase_ATP_BS"/>
</dbReference>
<dbReference type="SMART" id="SM00220">
    <property type="entry name" value="S_TKc"/>
    <property type="match status" value="1"/>
</dbReference>
<evidence type="ECO:0000313" key="16">
    <source>
        <dbReference type="Proteomes" id="UP000005666"/>
    </source>
</evidence>
<evidence type="ECO:0000256" key="7">
    <source>
        <dbReference type="ARBA" id="ARBA00022840"/>
    </source>
</evidence>
<dbReference type="InterPro" id="IPR001772">
    <property type="entry name" value="KA1_dom"/>
</dbReference>
<keyword evidence="4" id="KW-0808">Transferase</keyword>